<evidence type="ECO:0000259" key="2">
    <source>
        <dbReference type="Pfam" id="PF04101"/>
    </source>
</evidence>
<dbReference type="SUPFAM" id="SSF53756">
    <property type="entry name" value="UDP-Glycosyltransferase/glycogen phosphorylase"/>
    <property type="match status" value="1"/>
</dbReference>
<dbReference type="AlphaFoldDB" id="A0A221C6W1"/>
<dbReference type="PANTHER" id="PTHR48050">
    <property type="entry name" value="STEROL 3-BETA-GLUCOSYLTRANSFERASE"/>
    <property type="match status" value="1"/>
</dbReference>
<dbReference type="EMBL" id="KX905079">
    <property type="protein sequence ID" value="ASL68668.1"/>
    <property type="molecule type" value="Genomic_DNA"/>
</dbReference>
<protein>
    <submittedName>
        <fullName evidence="3">UDP-glycosyltransferases</fullName>
    </submittedName>
</protein>
<dbReference type="CDD" id="cd03784">
    <property type="entry name" value="GT1_Gtf-like"/>
    <property type="match status" value="1"/>
</dbReference>
<dbReference type="InterPro" id="IPR050426">
    <property type="entry name" value="Glycosyltransferase_28"/>
</dbReference>
<evidence type="ECO:0000313" key="3">
    <source>
        <dbReference type="EMBL" id="ASL68668.1"/>
    </source>
</evidence>
<dbReference type="Gene3D" id="3.40.50.2000">
    <property type="entry name" value="Glycogen Phosphorylase B"/>
    <property type="match status" value="2"/>
</dbReference>
<dbReference type="PANTHER" id="PTHR48050:SF13">
    <property type="entry name" value="STEROL 3-BETA-GLUCOSYLTRANSFERASE UGT80A2"/>
    <property type="match status" value="1"/>
</dbReference>
<proteinExistence type="predicted"/>
<dbReference type="SMR" id="A0A221C6W1"/>
<gene>
    <name evidence="3" type="primary">UGT1</name>
</gene>
<dbReference type="GO" id="GO:0008194">
    <property type="term" value="F:UDP-glycosyltransferase activity"/>
    <property type="evidence" value="ECO:0007669"/>
    <property type="project" value="InterPro"/>
</dbReference>
<accession>A0A221C6W1</accession>
<evidence type="ECO:0000256" key="1">
    <source>
        <dbReference type="ARBA" id="ARBA00022679"/>
    </source>
</evidence>
<sequence>MAPSYKILVTSIDACGHINASLGFGELLQSRGHTIMFANRQKYKHLADRRGFQFIPFDEEVFAGEKLTPFMTWLERSYDLFHKDAIERFRCFTQKDRESYAEFVEGYIKTNEALERILNTIEVDLIIGDLLVPFPVMAKSKIPYIPIASLNPLTLFPNGPPAFSGLSVHSGKKEREEFHSAYEYAMAPHKEKINKWLHEHGLPGLYEPAWFLDRPKHFGFYHYPEDLDYTEVGPVLDNWVRVDLSIRQPDNDYFVIPECLKDKPGKLIYFSMGSQFSADLQLMRQLIDILSKSQHRFIVSKGPKGDELELPSNMWGENYVNQLKVLPEVDMVITHGGNNTIMETLYHKKPMIVIPYYFDQLDNAARIVDKNLGRRIDPWNLDEKYFLESIESILNDNELKNRIETISNNMRNTKSRRKAAEMVEKLIEETREEKNTNIIPKLSEKHINDDFIPYPSTVEQ</sequence>
<dbReference type="GO" id="GO:0016758">
    <property type="term" value="F:hexosyltransferase activity"/>
    <property type="evidence" value="ECO:0007669"/>
    <property type="project" value="InterPro"/>
</dbReference>
<organism evidence="3">
    <name type="scientific">Tetranychus cinnabarinus</name>
    <name type="common">Carmine spider mite</name>
    <name type="synonym">Acarus cinnabarinus</name>
    <dbReference type="NCBI Taxonomy" id="93129"/>
    <lineage>
        <taxon>Eukaryota</taxon>
        <taxon>Metazoa</taxon>
        <taxon>Ecdysozoa</taxon>
        <taxon>Arthropoda</taxon>
        <taxon>Chelicerata</taxon>
        <taxon>Arachnida</taxon>
        <taxon>Acari</taxon>
        <taxon>Acariformes</taxon>
        <taxon>Trombidiformes</taxon>
        <taxon>Prostigmata</taxon>
        <taxon>Eleutherengona</taxon>
        <taxon>Raphignathae</taxon>
        <taxon>Tetranychoidea</taxon>
        <taxon>Tetranychidae</taxon>
        <taxon>Tetranychus</taxon>
    </lineage>
</organism>
<name>A0A221C6W1_TETCI</name>
<dbReference type="InterPro" id="IPR002213">
    <property type="entry name" value="UDP_glucos_trans"/>
</dbReference>
<reference evidence="3" key="1">
    <citation type="submission" date="2016-09" db="EMBL/GenBank/DDBJ databases">
        <authorList>
            <person name="Capua I."/>
            <person name="De Benedictis P."/>
            <person name="Joannis T."/>
            <person name="Lombin L.H."/>
            <person name="Cattoli G."/>
        </authorList>
    </citation>
    <scope>NUCLEOTIDE SEQUENCE</scope>
</reference>
<feature type="domain" description="Glycosyl transferase family 28 C-terminal" evidence="2">
    <location>
        <begin position="319"/>
        <end position="406"/>
    </location>
</feature>
<dbReference type="Pfam" id="PF04101">
    <property type="entry name" value="Glyco_tran_28_C"/>
    <property type="match status" value="1"/>
</dbReference>
<keyword evidence="1 3" id="KW-0808">Transferase</keyword>
<dbReference type="InterPro" id="IPR007235">
    <property type="entry name" value="Glyco_trans_28_C"/>
</dbReference>